<evidence type="ECO:0000256" key="1">
    <source>
        <dbReference type="ARBA" id="ARBA00023186"/>
    </source>
</evidence>
<dbReference type="GO" id="GO:0005829">
    <property type="term" value="C:cytosol"/>
    <property type="evidence" value="ECO:0007669"/>
    <property type="project" value="TreeGrafter"/>
</dbReference>
<organism evidence="4 5">
    <name type="scientific">Gracilariopsis chorda</name>
    <dbReference type="NCBI Taxonomy" id="448386"/>
    <lineage>
        <taxon>Eukaryota</taxon>
        <taxon>Rhodophyta</taxon>
        <taxon>Florideophyceae</taxon>
        <taxon>Rhodymeniophycidae</taxon>
        <taxon>Gracilariales</taxon>
        <taxon>Gracilariaceae</taxon>
        <taxon>Gracilariopsis</taxon>
    </lineage>
</organism>
<keyword evidence="1" id="KW-0143">Chaperone</keyword>
<dbReference type="Pfam" id="PF01556">
    <property type="entry name" value="DnaJ_C"/>
    <property type="match status" value="1"/>
</dbReference>
<dbReference type="SUPFAM" id="SSF49493">
    <property type="entry name" value="HSP40/DnaJ peptide-binding domain"/>
    <property type="match status" value="2"/>
</dbReference>
<protein>
    <submittedName>
        <fullName evidence="4">DnaJ-like</fullName>
    </submittedName>
</protein>
<dbReference type="PANTHER" id="PTHR24078:SF553">
    <property type="entry name" value="DNAJ HOMOLOG SUBFAMILY B MEMBER 5"/>
    <property type="match status" value="1"/>
</dbReference>
<proteinExistence type="predicted"/>
<dbReference type="AlphaFoldDB" id="A0A2V3IHK2"/>
<dbReference type="EMBL" id="NBIV01000210">
    <property type="protein sequence ID" value="PXF41557.1"/>
    <property type="molecule type" value="Genomic_DNA"/>
</dbReference>
<sequence>MYIPDTDRDLRRLYVQDRPVQTREELLHNFFGSDGVSRLRSGFRVQPSGGITSVEYENDIEGVAAFSRHFFPRTWSTSFVATATLIWNENGLPPQPPDLEATVHCSLEELFHGAKRCVQIIRCVTREDGSIVREPLQRSLPVKPGYRAGTRIKFKGIGNQMTACTNGDVVFTIVEKKHPRFERCGDNLYAKQSITLADGLTKDKITFMGIDGSPLEINGSAVIARHFASKSGVHVCIPGAGMPYFRDATRRGDLHISFSIVYPPQSASLPSLNQDQNTHAFSSPSSISLRRLAREAHANSFARLRRILRFSQRDHILSMWCNIFERQISPSLRIEAPPDSEPEEWGSMRYTFLGSERSLRRRLRCFMTPDRSMRDQEFSAARGQSEEESCARSQSSHSSSPWRHIRGWLKSMVHILWKREPRRPNGMFNAD</sequence>
<evidence type="ECO:0000313" key="4">
    <source>
        <dbReference type="EMBL" id="PXF41557.1"/>
    </source>
</evidence>
<dbReference type="GO" id="GO:0051082">
    <property type="term" value="F:unfolded protein binding"/>
    <property type="evidence" value="ECO:0007669"/>
    <property type="project" value="InterPro"/>
</dbReference>
<dbReference type="InterPro" id="IPR008971">
    <property type="entry name" value="HSP40/DnaJ_pept-bd"/>
</dbReference>
<feature type="compositionally biased region" description="Low complexity" evidence="2">
    <location>
        <begin position="391"/>
        <end position="400"/>
    </location>
</feature>
<gene>
    <name evidence="4" type="ORF">BWQ96_08760</name>
</gene>
<evidence type="ECO:0000313" key="5">
    <source>
        <dbReference type="Proteomes" id="UP000247409"/>
    </source>
</evidence>
<evidence type="ECO:0000256" key="2">
    <source>
        <dbReference type="SAM" id="MobiDB-lite"/>
    </source>
</evidence>
<feature type="domain" description="Chaperone DnaJ C-terminal" evidence="3">
    <location>
        <begin position="99"/>
        <end position="263"/>
    </location>
</feature>
<evidence type="ECO:0000259" key="3">
    <source>
        <dbReference type="Pfam" id="PF01556"/>
    </source>
</evidence>
<accession>A0A2V3IHK2</accession>
<dbReference type="Proteomes" id="UP000247409">
    <property type="component" value="Unassembled WGS sequence"/>
</dbReference>
<dbReference type="InterPro" id="IPR051339">
    <property type="entry name" value="DnaJ_subfamily_B"/>
</dbReference>
<dbReference type="GO" id="GO:0006457">
    <property type="term" value="P:protein folding"/>
    <property type="evidence" value="ECO:0007669"/>
    <property type="project" value="InterPro"/>
</dbReference>
<dbReference type="OrthoDB" id="550424at2759"/>
<dbReference type="STRING" id="448386.A0A2V3IHK2"/>
<dbReference type="Gene3D" id="2.60.260.20">
    <property type="entry name" value="Urease metallochaperone UreE, N-terminal domain"/>
    <property type="match status" value="2"/>
</dbReference>
<comment type="caution">
    <text evidence="4">The sequence shown here is derived from an EMBL/GenBank/DDBJ whole genome shotgun (WGS) entry which is preliminary data.</text>
</comment>
<feature type="region of interest" description="Disordered" evidence="2">
    <location>
        <begin position="374"/>
        <end position="401"/>
    </location>
</feature>
<keyword evidence="5" id="KW-1185">Reference proteome</keyword>
<name>A0A2V3IHK2_9FLOR</name>
<dbReference type="InterPro" id="IPR002939">
    <property type="entry name" value="DnaJ_C"/>
</dbReference>
<dbReference type="CDD" id="cd10747">
    <property type="entry name" value="DnaJ_C"/>
    <property type="match status" value="1"/>
</dbReference>
<dbReference type="PANTHER" id="PTHR24078">
    <property type="entry name" value="DNAJ HOMOLOG SUBFAMILY C MEMBER"/>
    <property type="match status" value="1"/>
</dbReference>
<reference evidence="4 5" key="1">
    <citation type="journal article" date="2018" name="Mol. Biol. Evol.">
        <title>Analysis of the draft genome of the red seaweed Gracilariopsis chorda provides insights into genome size evolution in Rhodophyta.</title>
        <authorList>
            <person name="Lee J."/>
            <person name="Yang E.C."/>
            <person name="Graf L."/>
            <person name="Yang J.H."/>
            <person name="Qiu H."/>
            <person name="Zel Zion U."/>
            <person name="Chan C.X."/>
            <person name="Stephens T.G."/>
            <person name="Weber A.P.M."/>
            <person name="Boo G.H."/>
            <person name="Boo S.M."/>
            <person name="Kim K.M."/>
            <person name="Shin Y."/>
            <person name="Jung M."/>
            <person name="Lee S.J."/>
            <person name="Yim H.S."/>
            <person name="Lee J.H."/>
            <person name="Bhattacharya D."/>
            <person name="Yoon H.S."/>
        </authorList>
    </citation>
    <scope>NUCLEOTIDE SEQUENCE [LARGE SCALE GENOMIC DNA]</scope>
    <source>
        <strain evidence="4 5">SKKU-2015</strain>
        <tissue evidence="4">Whole body</tissue>
    </source>
</reference>
<dbReference type="GO" id="GO:0051087">
    <property type="term" value="F:protein-folding chaperone binding"/>
    <property type="evidence" value="ECO:0007669"/>
    <property type="project" value="TreeGrafter"/>
</dbReference>